<dbReference type="InterPro" id="IPR049366">
    <property type="entry name" value="RGL11_C"/>
</dbReference>
<dbReference type="PANTHER" id="PTHR43118">
    <property type="entry name" value="RHAMNOGALACTURONAN LYASE (EUROFUNG)"/>
    <property type="match status" value="1"/>
</dbReference>
<dbReference type="InterPro" id="IPR041624">
    <property type="entry name" value="RGI_lyase"/>
</dbReference>
<reference evidence="3 4" key="1">
    <citation type="submission" date="2018-06" db="EMBL/GenBank/DDBJ databases">
        <title>Genomic Encyclopedia of Archaeal and Bacterial Type Strains, Phase II (KMG-II): from individual species to whole genera.</title>
        <authorList>
            <person name="Goeker M."/>
        </authorList>
    </citation>
    <scope>NUCLEOTIDE SEQUENCE [LARGE SCALE GENOMIC DNA]</scope>
    <source>
        <strain evidence="3 4">DSM 6779</strain>
    </source>
</reference>
<keyword evidence="4" id="KW-1185">Reference proteome</keyword>
<evidence type="ECO:0000259" key="2">
    <source>
        <dbReference type="Pfam" id="PF21348"/>
    </source>
</evidence>
<dbReference type="InterPro" id="IPR028994">
    <property type="entry name" value="Integrin_alpha_N"/>
</dbReference>
<dbReference type="GO" id="GO:0016829">
    <property type="term" value="F:lyase activity"/>
    <property type="evidence" value="ECO:0007669"/>
    <property type="project" value="UniProtKB-KW"/>
</dbReference>
<evidence type="ECO:0000313" key="3">
    <source>
        <dbReference type="EMBL" id="PZX17381.1"/>
    </source>
</evidence>
<evidence type="ECO:0000313" key="4">
    <source>
        <dbReference type="Proteomes" id="UP000249239"/>
    </source>
</evidence>
<gene>
    <name evidence="3" type="ORF">LX69_01430</name>
</gene>
<dbReference type="CDD" id="cd10318">
    <property type="entry name" value="RGL11"/>
    <property type="match status" value="1"/>
</dbReference>
<dbReference type="InterPro" id="IPR034641">
    <property type="entry name" value="RGL11"/>
</dbReference>
<dbReference type="Pfam" id="PF21348">
    <property type="entry name" value="RGL11_C"/>
    <property type="match status" value="1"/>
</dbReference>
<dbReference type="InterPro" id="IPR013783">
    <property type="entry name" value="Ig-like_fold"/>
</dbReference>
<dbReference type="AlphaFoldDB" id="A0A2W7NAR6"/>
<name>A0A2W7NAR6_9BACT</name>
<dbReference type="Pfam" id="PF18370">
    <property type="entry name" value="RGI_lyase"/>
    <property type="match status" value="1"/>
</dbReference>
<protein>
    <submittedName>
        <fullName evidence="3">Rhamnogalacturonan endolyase</fullName>
    </submittedName>
</protein>
<keyword evidence="3" id="KW-0456">Lyase</keyword>
<dbReference type="SUPFAM" id="SSF69318">
    <property type="entry name" value="Integrin alpha N-terminal domain"/>
    <property type="match status" value="1"/>
</dbReference>
<feature type="domain" description="Rhamnogalacturonan lyase family 11 C-terminal" evidence="2">
    <location>
        <begin position="129"/>
        <end position="621"/>
    </location>
</feature>
<dbReference type="Gene3D" id="2.60.40.10">
    <property type="entry name" value="Immunoglobulins"/>
    <property type="match status" value="1"/>
</dbReference>
<evidence type="ECO:0000259" key="1">
    <source>
        <dbReference type="Pfam" id="PF18370"/>
    </source>
</evidence>
<organism evidence="3 4">
    <name type="scientific">Breznakibacter xylanolyticus</name>
    <dbReference type="NCBI Taxonomy" id="990"/>
    <lineage>
        <taxon>Bacteria</taxon>
        <taxon>Pseudomonadati</taxon>
        <taxon>Bacteroidota</taxon>
        <taxon>Bacteroidia</taxon>
        <taxon>Marinilabiliales</taxon>
        <taxon>Marinilabiliaceae</taxon>
        <taxon>Breznakibacter</taxon>
    </lineage>
</organism>
<comment type="caution">
    <text evidence="3">The sequence shown here is derived from an EMBL/GenBank/DDBJ whole genome shotgun (WGS) entry which is preliminary data.</text>
</comment>
<dbReference type="Proteomes" id="UP000249239">
    <property type="component" value="Unassembled WGS sequence"/>
</dbReference>
<feature type="domain" description="Rhamnogalacturonan I lyase beta-sheet" evidence="1">
    <location>
        <begin position="15"/>
        <end position="100"/>
    </location>
</feature>
<dbReference type="PANTHER" id="PTHR43118:SF1">
    <property type="entry name" value="RHAMNOGALACTURONAN LYASE (EUROFUNG)"/>
    <property type="match status" value="1"/>
</dbReference>
<accession>A0A2W7NAR6</accession>
<proteinExistence type="predicted"/>
<sequence length="711" mass="76267">MAVLLCMALSLAGQRKMESLDRGVVAVKVTNGVFLSWRLLGDESMDMQFNVYRNGQLLSGSPFSGATNLVDASGTTLSSYTVEAVLEGQIQNISQPVTPWASQYKTLQLNRPAAGVTPPNASGNVGKAGTSYPDGQNYTYTPNDCMVGDVDGDGQYELIVKWDPSNSHDNSQYGITGNVYVDAYELNGTQLWRIDLGRNIRAGAHYTQIMVADYDGDGKAEVVMKTAPGTVDGQGKNVLMGSDAPNADYRNLDPTKISGSTMVGTVLTGPEYLTLFDGTTGAGLHSVAFAPVRSSISSWGDSYGNRSERYLACVAYLDGVNPSVVMGRGYYAKTCLSAFDVVNKQLVKRWDYVASSSGTGAYGQGNHNLSVADVDADGKDEIIYGACAINDNGAFMYRTGLGHGDAMHLSDLNPDRPGLEVFCVHEETSAAYGYEMHDAATGEVLWGVKTGTDVGRGVSADIDGAHRGFEAWVNDVLYSCTGEVIANAKPGSVNFRVYWDGDLQDELLDGVAIGKWNSISKTSSTLINFGNLVSSASCNSTKKTPCLSADILGDWREEVILYNANDPSKINIFTTVIPTDHRLFTLMHDPVYRLAVAWQNVAYNQPPHLGFYIGDGVDDLVAPNIETIPLAVNNRQQGGVEVYGMRGQRIGIKADAEILEVVVHGITGQLLAGQGAVSGDETELTVPLGHRLCLVKVTTRTGTQVRKVVLP</sequence>
<dbReference type="EMBL" id="QKZK01000009">
    <property type="protein sequence ID" value="PZX17381.1"/>
    <property type="molecule type" value="Genomic_DNA"/>
</dbReference>